<evidence type="ECO:0000313" key="3">
    <source>
        <dbReference type="Proteomes" id="UP001324533"/>
    </source>
</evidence>
<dbReference type="RefSeq" id="WP_322410678.1">
    <property type="nucleotide sequence ID" value="NZ_CP139779.1"/>
</dbReference>
<keyword evidence="3" id="KW-1185">Reference proteome</keyword>
<evidence type="ECO:0000313" key="2">
    <source>
        <dbReference type="EMBL" id="WQB70536.1"/>
    </source>
</evidence>
<proteinExistence type="predicted"/>
<accession>A0ABZ0VB14</accession>
<dbReference type="EMBL" id="CP139779">
    <property type="protein sequence ID" value="WQB70536.1"/>
    <property type="molecule type" value="Genomic_DNA"/>
</dbReference>
<name>A0ABZ0VB14_9MICO</name>
<reference evidence="2 3" key="1">
    <citation type="submission" date="2023-06" db="EMBL/GenBank/DDBJ databases">
        <title>Rock-solubilizing bacteria, Microbacterium invictum, promotes re-establishment of vegetation in rocky wasteland by accelerating rock bio-weathering and reshaping soil bacterial community.</title>
        <authorList>
            <person name="Liu C."/>
        </authorList>
    </citation>
    <scope>NUCLEOTIDE SEQUENCE [LARGE SCALE GENOMIC DNA]</scope>
    <source>
        <strain evidence="2 3">X-18</strain>
    </source>
</reference>
<dbReference type="Proteomes" id="UP001324533">
    <property type="component" value="Chromosome"/>
</dbReference>
<protein>
    <submittedName>
        <fullName evidence="2">Uncharacterized protein</fullName>
    </submittedName>
</protein>
<feature type="region of interest" description="Disordered" evidence="1">
    <location>
        <begin position="79"/>
        <end position="99"/>
    </location>
</feature>
<sequence>MSLRSRVMWDRGPVLLLPSAHHIADLPWVAELLDENRRIIVEHASLTRLRRVDAYGWYADEGPFSVEFFDADRDRIREPRAEDSGEADLTYAGPPESDARVATLPGLTNNPWLGRVVGRVPTAEITDYQEAFVELDVTQWPIPIVKAKVPGRG</sequence>
<evidence type="ECO:0000256" key="1">
    <source>
        <dbReference type="SAM" id="MobiDB-lite"/>
    </source>
</evidence>
<gene>
    <name evidence="2" type="ORF">T9R20_00820</name>
</gene>
<organism evidence="2 3">
    <name type="scientific">Microbacterium invictum</name>
    <dbReference type="NCBI Taxonomy" id="515415"/>
    <lineage>
        <taxon>Bacteria</taxon>
        <taxon>Bacillati</taxon>
        <taxon>Actinomycetota</taxon>
        <taxon>Actinomycetes</taxon>
        <taxon>Micrococcales</taxon>
        <taxon>Microbacteriaceae</taxon>
        <taxon>Microbacterium</taxon>
    </lineage>
</organism>